<accession>A0A538SJ82</accession>
<comment type="caution">
    <text evidence="3">The sequence shown here is derived from an EMBL/GenBank/DDBJ whole genome shotgun (WGS) entry which is preliminary data.</text>
</comment>
<dbReference type="InterPro" id="IPR041489">
    <property type="entry name" value="PDZ_6"/>
</dbReference>
<gene>
    <name evidence="3" type="ORF">E6K73_05580</name>
</gene>
<dbReference type="SMART" id="SM00228">
    <property type="entry name" value="PDZ"/>
    <property type="match status" value="1"/>
</dbReference>
<reference evidence="3 4" key="1">
    <citation type="journal article" date="2019" name="Nat. Microbiol.">
        <title>Mediterranean grassland soil C-N compound turnover is dependent on rainfall and depth, and is mediated by genomically divergent microorganisms.</title>
        <authorList>
            <person name="Diamond S."/>
            <person name="Andeer P.F."/>
            <person name="Li Z."/>
            <person name="Crits-Christoph A."/>
            <person name="Burstein D."/>
            <person name="Anantharaman K."/>
            <person name="Lane K.R."/>
            <person name="Thomas B.C."/>
            <person name="Pan C."/>
            <person name="Northen T.R."/>
            <person name="Banfield J.F."/>
        </authorList>
    </citation>
    <scope>NUCLEOTIDE SEQUENCE [LARGE SCALE GENOMIC DNA]</scope>
    <source>
        <strain evidence="3">WS_3</strain>
    </source>
</reference>
<dbReference type="Proteomes" id="UP000320184">
    <property type="component" value="Unassembled WGS sequence"/>
</dbReference>
<dbReference type="Pfam" id="PF17820">
    <property type="entry name" value="PDZ_6"/>
    <property type="match status" value="1"/>
</dbReference>
<dbReference type="EMBL" id="VBOT01000071">
    <property type="protein sequence ID" value="TMQ51439.1"/>
    <property type="molecule type" value="Genomic_DNA"/>
</dbReference>
<protein>
    <submittedName>
        <fullName evidence="3">PDZ domain-containing protein</fullName>
    </submittedName>
</protein>
<sequence length="623" mass="67423">FRSNPFALPIAALALSLAAAARAEITPEAKKVVDRYVEATGGGAARLAVHSLRAKASVSALGLTGVTWAWSRMPDLHATETSLGPFKLREGFDGSKAWRTDPSTGKVVMLDGKDLEDAKSGAYFENEAWIEPDQAGGKVAGTEKDSTGTYTVLEVTPPAGRPRRLGFEPKTGLLGRVVAKRDQQTMVISLSDYRRVGGALFPYRSLAHVTDMPANDLLVTVDSMWVNEEIPDSRFSPPGEEVAAPRYLQTPGVAKLPFEYRGRHVWLKVSVNGGEPADFIYDTGASITILDSAYAARLGLATQGQLQSQGAGATGTAAFSKLEVMRVLGAGGDGVEVKDQKVGVLSLNGILAPFFWRDVAGVVGYDFISRFVNQIDYDARVVTLYDPGTFRYTGSATGIPFTLAGTVPAVHMKLDGEYEGDFRLDVGSSSTVDLHSPFVKRYDLASKVGRTIEGMSAGFGGMFHSRAARMKKIQIGPYSWERPIVVLSGAESGALASEDYAGNVGNQIFERFRCTLDYERRLVYLEPGRRYDQPDRFSKAGLLLGRYGDTVRSMEVLPESPAAKAGMRTGDVVVTVNDKPILGYSPDDIEAMFENGKAGETIAFEIAREGKKKKVKLRLEDLL</sequence>
<dbReference type="InterPro" id="IPR034122">
    <property type="entry name" value="Retropepsin-like_bacterial"/>
</dbReference>
<dbReference type="AlphaFoldDB" id="A0A538SJ82"/>
<organism evidence="3 4">
    <name type="scientific">Eiseniibacteriota bacterium</name>
    <dbReference type="NCBI Taxonomy" id="2212470"/>
    <lineage>
        <taxon>Bacteria</taxon>
        <taxon>Candidatus Eiseniibacteriota</taxon>
    </lineage>
</organism>
<evidence type="ECO:0000259" key="2">
    <source>
        <dbReference type="PROSITE" id="PS50106"/>
    </source>
</evidence>
<dbReference type="SUPFAM" id="SSF50156">
    <property type="entry name" value="PDZ domain-like"/>
    <property type="match status" value="1"/>
</dbReference>
<dbReference type="Gene3D" id="2.50.20.10">
    <property type="entry name" value="Lipoprotein localisation LolA/LolB/LppX"/>
    <property type="match status" value="1"/>
</dbReference>
<dbReference type="InterPro" id="IPR001478">
    <property type="entry name" value="PDZ"/>
</dbReference>
<feature type="signal peptide" evidence="1">
    <location>
        <begin position="1"/>
        <end position="23"/>
    </location>
</feature>
<dbReference type="InterPro" id="IPR036034">
    <property type="entry name" value="PDZ_sf"/>
</dbReference>
<dbReference type="InterPro" id="IPR021109">
    <property type="entry name" value="Peptidase_aspartic_dom_sf"/>
</dbReference>
<dbReference type="Pfam" id="PF13650">
    <property type="entry name" value="Asp_protease_2"/>
    <property type="match status" value="1"/>
</dbReference>
<evidence type="ECO:0000313" key="4">
    <source>
        <dbReference type="Proteomes" id="UP000320184"/>
    </source>
</evidence>
<dbReference type="CDD" id="cd05483">
    <property type="entry name" value="retropepsin_like_bacteria"/>
    <property type="match status" value="1"/>
</dbReference>
<keyword evidence="1" id="KW-0732">Signal</keyword>
<dbReference type="Gene3D" id="2.30.42.10">
    <property type="match status" value="1"/>
</dbReference>
<evidence type="ECO:0000313" key="3">
    <source>
        <dbReference type="EMBL" id="TMQ51439.1"/>
    </source>
</evidence>
<dbReference type="PROSITE" id="PS50106">
    <property type="entry name" value="PDZ"/>
    <property type="match status" value="1"/>
</dbReference>
<dbReference type="SUPFAM" id="SSF50630">
    <property type="entry name" value="Acid proteases"/>
    <property type="match status" value="1"/>
</dbReference>
<feature type="non-terminal residue" evidence="3">
    <location>
        <position position="1"/>
    </location>
</feature>
<name>A0A538SJ82_UNCEI</name>
<proteinExistence type="predicted"/>
<feature type="domain" description="PDZ" evidence="2">
    <location>
        <begin position="522"/>
        <end position="595"/>
    </location>
</feature>
<evidence type="ECO:0000256" key="1">
    <source>
        <dbReference type="SAM" id="SignalP"/>
    </source>
</evidence>
<dbReference type="Gene3D" id="2.40.70.10">
    <property type="entry name" value="Acid Proteases"/>
    <property type="match status" value="2"/>
</dbReference>
<feature type="chain" id="PRO_5021741399" evidence="1">
    <location>
        <begin position="24"/>
        <end position="623"/>
    </location>
</feature>